<comment type="catalytic activity">
    <reaction evidence="11">
        <text>L-seryl-[protein] + ATP = O-phospho-L-seryl-[protein] + ADP + H(+)</text>
        <dbReference type="Rhea" id="RHEA:17989"/>
        <dbReference type="Rhea" id="RHEA-COMP:9863"/>
        <dbReference type="Rhea" id="RHEA-COMP:11604"/>
        <dbReference type="ChEBI" id="CHEBI:15378"/>
        <dbReference type="ChEBI" id="CHEBI:29999"/>
        <dbReference type="ChEBI" id="CHEBI:30616"/>
        <dbReference type="ChEBI" id="CHEBI:83421"/>
        <dbReference type="ChEBI" id="CHEBI:456216"/>
        <dbReference type="EC" id="2.7.11.1"/>
    </reaction>
</comment>
<dbReference type="PANTHER" id="PTHR45723">
    <property type="entry name" value="SERINE/THREONINE-PROTEIN KINASE RIO1"/>
    <property type="match status" value="1"/>
</dbReference>
<feature type="domain" description="RIO kinase" evidence="12">
    <location>
        <begin position="14"/>
        <end position="244"/>
    </location>
</feature>
<keyword evidence="5" id="KW-0479">Metal-binding</keyword>
<evidence type="ECO:0000256" key="5">
    <source>
        <dbReference type="ARBA" id="ARBA00022723"/>
    </source>
</evidence>
<dbReference type="Gene3D" id="1.10.510.10">
    <property type="entry name" value="Transferase(Phosphotransferase) domain 1"/>
    <property type="match status" value="1"/>
</dbReference>
<evidence type="ECO:0000256" key="4">
    <source>
        <dbReference type="ARBA" id="ARBA00022679"/>
    </source>
</evidence>
<evidence type="ECO:0000313" key="13">
    <source>
        <dbReference type="EMBL" id="HIK00088.1"/>
    </source>
</evidence>
<dbReference type="EMBL" id="DVAB01000008">
    <property type="protein sequence ID" value="HIK00088.1"/>
    <property type="molecule type" value="Genomic_DNA"/>
</dbReference>
<dbReference type="InterPro" id="IPR018935">
    <property type="entry name" value="RIO_kinase_CS"/>
</dbReference>
<dbReference type="AlphaFoldDB" id="A0A832V0M4"/>
<keyword evidence="4" id="KW-0808">Transferase</keyword>
<dbReference type="SMART" id="SM00090">
    <property type="entry name" value="RIO"/>
    <property type="match status" value="1"/>
</dbReference>
<evidence type="ECO:0000256" key="10">
    <source>
        <dbReference type="ARBA" id="ARBA00047899"/>
    </source>
</evidence>
<dbReference type="Gene3D" id="3.30.200.20">
    <property type="entry name" value="Phosphorylase Kinase, domain 1"/>
    <property type="match status" value="1"/>
</dbReference>
<keyword evidence="7 13" id="KW-0418">Kinase</keyword>
<comment type="similarity">
    <text evidence="1">Belongs to the protein kinase superfamily. RIO-type Ser/Thr kinase family.</text>
</comment>
<dbReference type="EC" id="2.7.11.1" evidence="2"/>
<dbReference type="Pfam" id="PF01163">
    <property type="entry name" value="RIO1"/>
    <property type="match status" value="1"/>
</dbReference>
<protein>
    <recommendedName>
        <fullName evidence="2">non-specific serine/threonine protein kinase</fullName>
        <ecNumber evidence="2">2.7.11.1</ecNumber>
    </recommendedName>
</protein>
<comment type="catalytic activity">
    <reaction evidence="10">
        <text>L-threonyl-[protein] + ATP = O-phospho-L-threonyl-[protein] + ADP + H(+)</text>
        <dbReference type="Rhea" id="RHEA:46608"/>
        <dbReference type="Rhea" id="RHEA-COMP:11060"/>
        <dbReference type="Rhea" id="RHEA-COMP:11605"/>
        <dbReference type="ChEBI" id="CHEBI:15378"/>
        <dbReference type="ChEBI" id="CHEBI:30013"/>
        <dbReference type="ChEBI" id="CHEBI:30616"/>
        <dbReference type="ChEBI" id="CHEBI:61977"/>
        <dbReference type="ChEBI" id="CHEBI:456216"/>
        <dbReference type="EC" id="2.7.11.1"/>
    </reaction>
</comment>
<comment type="caution">
    <text evidence="13">The sequence shown here is derived from an EMBL/GenBank/DDBJ whole genome shotgun (WGS) entry which is preliminary data.</text>
</comment>
<dbReference type="SUPFAM" id="SSF56112">
    <property type="entry name" value="Protein kinase-like (PK-like)"/>
    <property type="match status" value="1"/>
</dbReference>
<organism evidence="13 14">
    <name type="scientific">Candidatus Naiadarchaeum limnaeum</name>
    <dbReference type="NCBI Taxonomy" id="2756139"/>
    <lineage>
        <taxon>Archaea</taxon>
        <taxon>Candidatus Undinarchaeota</taxon>
        <taxon>Candidatus Undinarchaeia</taxon>
        <taxon>Candidatus Naiadarchaeales</taxon>
        <taxon>Candidatus Naiadarchaeaceae</taxon>
        <taxon>Candidatus Naiadarchaeum</taxon>
    </lineage>
</organism>
<evidence type="ECO:0000256" key="8">
    <source>
        <dbReference type="ARBA" id="ARBA00022840"/>
    </source>
</evidence>
<evidence type="ECO:0000256" key="6">
    <source>
        <dbReference type="ARBA" id="ARBA00022741"/>
    </source>
</evidence>
<evidence type="ECO:0000256" key="9">
    <source>
        <dbReference type="ARBA" id="ARBA00022842"/>
    </source>
</evidence>
<dbReference type="GO" id="GO:0004674">
    <property type="term" value="F:protein serine/threonine kinase activity"/>
    <property type="evidence" value="ECO:0007669"/>
    <property type="project" value="UniProtKB-KW"/>
</dbReference>
<gene>
    <name evidence="13" type="ORF">H1016_00930</name>
</gene>
<evidence type="ECO:0000256" key="3">
    <source>
        <dbReference type="ARBA" id="ARBA00022527"/>
    </source>
</evidence>
<keyword evidence="6" id="KW-0547">Nucleotide-binding</keyword>
<dbReference type="PROSITE" id="PS01245">
    <property type="entry name" value="RIO1"/>
    <property type="match status" value="1"/>
</dbReference>
<evidence type="ECO:0000256" key="7">
    <source>
        <dbReference type="ARBA" id="ARBA00022777"/>
    </source>
</evidence>
<keyword evidence="9" id="KW-0460">Magnesium</keyword>
<keyword evidence="8" id="KW-0067">ATP-binding</keyword>
<dbReference type="InterPro" id="IPR018934">
    <property type="entry name" value="RIO_dom"/>
</dbReference>
<dbReference type="GO" id="GO:0046872">
    <property type="term" value="F:metal ion binding"/>
    <property type="evidence" value="ECO:0007669"/>
    <property type="project" value="UniProtKB-KW"/>
</dbReference>
<reference evidence="13 14" key="1">
    <citation type="journal article" name="Nat. Commun.">
        <title>Undinarchaeota illuminate DPANN phylogeny and the impact of gene transfer on archaeal evolution.</title>
        <authorList>
            <person name="Dombrowski N."/>
            <person name="Williams T.A."/>
            <person name="Sun J."/>
            <person name="Woodcroft B.J."/>
            <person name="Lee J.H."/>
            <person name="Minh B.Q."/>
            <person name="Rinke C."/>
            <person name="Spang A."/>
        </authorList>
    </citation>
    <scope>NUCLEOTIDE SEQUENCE [LARGE SCALE GENOMIC DNA]</scope>
    <source>
        <strain evidence="13">MAG_bin1129</strain>
    </source>
</reference>
<name>A0A832V0M4_9ARCH</name>
<dbReference type="InterPro" id="IPR000687">
    <property type="entry name" value="RIO_kinase"/>
</dbReference>
<dbReference type="GO" id="GO:0005524">
    <property type="term" value="F:ATP binding"/>
    <property type="evidence" value="ECO:0007669"/>
    <property type="project" value="UniProtKB-KW"/>
</dbReference>
<keyword evidence="3" id="KW-0723">Serine/threonine-protein kinase</keyword>
<dbReference type="Proteomes" id="UP000646946">
    <property type="component" value="Unassembled WGS sequence"/>
</dbReference>
<evidence type="ECO:0000313" key="14">
    <source>
        <dbReference type="Proteomes" id="UP000646946"/>
    </source>
</evidence>
<sequence>MVKKYLRRKPLEYERKIEEGVFDTQTIGALRKLMKLNIIDSMGGVISTGKEADVFKGYIKGELRAVKIFRIETTGFKDIAPYIEGDPRFRLHGRKHEIVFEWAKKEFRNLGRAFHAGVRVPKPFKVLRNILVMSFIGNNSDPASPLNAISADQIKNPKKLSKLLLDNLKNLYQKAELVHADFSEFNVLMKFLNEPYLIDFAQAVLKNQLNAEMFLQRDAENFVRYFVKFGLKFSRQEILAKIQVGKA</sequence>
<dbReference type="InterPro" id="IPR011009">
    <property type="entry name" value="Kinase-like_dom_sf"/>
</dbReference>
<accession>A0A832V0M4</accession>
<evidence type="ECO:0000256" key="2">
    <source>
        <dbReference type="ARBA" id="ARBA00012513"/>
    </source>
</evidence>
<evidence type="ECO:0000256" key="1">
    <source>
        <dbReference type="ARBA" id="ARBA00009196"/>
    </source>
</evidence>
<evidence type="ECO:0000259" key="12">
    <source>
        <dbReference type="SMART" id="SM00090"/>
    </source>
</evidence>
<evidence type="ECO:0000256" key="11">
    <source>
        <dbReference type="ARBA" id="ARBA00048679"/>
    </source>
</evidence>
<proteinExistence type="inferred from homology"/>
<dbReference type="InterPro" id="IPR051272">
    <property type="entry name" value="RIO-type_Ser/Thr_kinase"/>
</dbReference>
<keyword evidence="14" id="KW-1185">Reference proteome</keyword>